<proteinExistence type="inferred from homology"/>
<dbReference type="Pfam" id="PF01740">
    <property type="entry name" value="STAS"/>
    <property type="match status" value="1"/>
</dbReference>
<protein>
    <recommendedName>
        <fullName evidence="2">Anti-sigma factor antagonist</fullName>
    </recommendedName>
</protein>
<evidence type="ECO:0000256" key="1">
    <source>
        <dbReference type="ARBA" id="ARBA00009013"/>
    </source>
</evidence>
<organism evidence="4 5">
    <name type="scientific">Gracilimonas halophila</name>
    <dbReference type="NCBI Taxonomy" id="1834464"/>
    <lineage>
        <taxon>Bacteria</taxon>
        <taxon>Pseudomonadati</taxon>
        <taxon>Balneolota</taxon>
        <taxon>Balneolia</taxon>
        <taxon>Balneolales</taxon>
        <taxon>Balneolaceae</taxon>
        <taxon>Gracilimonas</taxon>
    </lineage>
</organism>
<comment type="caution">
    <text evidence="4">The sequence shown here is derived from an EMBL/GenBank/DDBJ whole genome shotgun (WGS) entry which is preliminary data.</text>
</comment>
<dbReference type="Proteomes" id="UP001597460">
    <property type="component" value="Unassembled WGS sequence"/>
</dbReference>
<dbReference type="EMBL" id="JBHULI010000005">
    <property type="protein sequence ID" value="MFD2531732.1"/>
    <property type="molecule type" value="Genomic_DNA"/>
</dbReference>
<dbReference type="PANTHER" id="PTHR33495:SF2">
    <property type="entry name" value="ANTI-SIGMA FACTOR ANTAGONIST TM_1081-RELATED"/>
    <property type="match status" value="1"/>
</dbReference>
<sequence length="113" mass="12312">MSFNTSERYNSVVIEFKGNVMGGPDAVSLNEKLHELIDADKTNVVVDLGKVKFMNSSGLGMLIGGLTTMRKAGGDLRIANATDKIESLLIVTKLITVFKHYKSVDEAAKSYED</sequence>
<accession>A0ABW5JK24</accession>
<dbReference type="CDD" id="cd07043">
    <property type="entry name" value="STAS_anti-anti-sigma_factors"/>
    <property type="match status" value="1"/>
</dbReference>
<feature type="domain" description="STAS" evidence="3">
    <location>
        <begin position="1"/>
        <end position="111"/>
    </location>
</feature>
<dbReference type="Gene3D" id="3.30.750.24">
    <property type="entry name" value="STAS domain"/>
    <property type="match status" value="1"/>
</dbReference>
<dbReference type="PANTHER" id="PTHR33495">
    <property type="entry name" value="ANTI-SIGMA FACTOR ANTAGONIST TM_1081-RELATED-RELATED"/>
    <property type="match status" value="1"/>
</dbReference>
<dbReference type="NCBIfam" id="TIGR00377">
    <property type="entry name" value="ant_ant_sig"/>
    <property type="match status" value="1"/>
</dbReference>
<keyword evidence="5" id="KW-1185">Reference proteome</keyword>
<evidence type="ECO:0000313" key="5">
    <source>
        <dbReference type="Proteomes" id="UP001597460"/>
    </source>
</evidence>
<evidence type="ECO:0000256" key="2">
    <source>
        <dbReference type="RuleBase" id="RU003749"/>
    </source>
</evidence>
<name>A0ABW5JK24_9BACT</name>
<comment type="similarity">
    <text evidence="1 2">Belongs to the anti-sigma-factor antagonist family.</text>
</comment>
<evidence type="ECO:0000313" key="4">
    <source>
        <dbReference type="EMBL" id="MFD2531732.1"/>
    </source>
</evidence>
<evidence type="ECO:0000259" key="3">
    <source>
        <dbReference type="PROSITE" id="PS50801"/>
    </source>
</evidence>
<reference evidence="5" key="1">
    <citation type="journal article" date="2019" name="Int. J. Syst. Evol. Microbiol.">
        <title>The Global Catalogue of Microorganisms (GCM) 10K type strain sequencing project: providing services to taxonomists for standard genome sequencing and annotation.</title>
        <authorList>
            <consortium name="The Broad Institute Genomics Platform"/>
            <consortium name="The Broad Institute Genome Sequencing Center for Infectious Disease"/>
            <person name="Wu L."/>
            <person name="Ma J."/>
        </authorList>
    </citation>
    <scope>NUCLEOTIDE SEQUENCE [LARGE SCALE GENOMIC DNA]</scope>
    <source>
        <strain evidence="5">KCTC 52042</strain>
    </source>
</reference>
<dbReference type="InterPro" id="IPR002645">
    <property type="entry name" value="STAS_dom"/>
</dbReference>
<dbReference type="RefSeq" id="WP_390299329.1">
    <property type="nucleotide sequence ID" value="NZ_JBHULI010000005.1"/>
</dbReference>
<dbReference type="InterPro" id="IPR036513">
    <property type="entry name" value="STAS_dom_sf"/>
</dbReference>
<dbReference type="InterPro" id="IPR003658">
    <property type="entry name" value="Anti-sigma_ant"/>
</dbReference>
<dbReference type="PROSITE" id="PS50801">
    <property type="entry name" value="STAS"/>
    <property type="match status" value="1"/>
</dbReference>
<dbReference type="SUPFAM" id="SSF52091">
    <property type="entry name" value="SpoIIaa-like"/>
    <property type="match status" value="1"/>
</dbReference>
<gene>
    <name evidence="4" type="ORF">ACFSVN_04655</name>
</gene>